<feature type="transmembrane region" description="Helical" evidence="1">
    <location>
        <begin position="37"/>
        <end position="56"/>
    </location>
</feature>
<keyword evidence="3" id="KW-1185">Reference proteome</keyword>
<reference evidence="2" key="2">
    <citation type="submission" date="2020-05" db="UniProtKB">
        <authorList>
            <consortium name="EnsemblMetazoa"/>
        </authorList>
    </citation>
    <scope>IDENTIFICATION</scope>
    <source>
        <strain evidence="2">IAEA</strain>
    </source>
</reference>
<organism evidence="2 3">
    <name type="scientific">Glossina palpalis gambiensis</name>
    <dbReference type="NCBI Taxonomy" id="67801"/>
    <lineage>
        <taxon>Eukaryota</taxon>
        <taxon>Metazoa</taxon>
        <taxon>Ecdysozoa</taxon>
        <taxon>Arthropoda</taxon>
        <taxon>Hexapoda</taxon>
        <taxon>Insecta</taxon>
        <taxon>Pterygota</taxon>
        <taxon>Neoptera</taxon>
        <taxon>Endopterygota</taxon>
        <taxon>Diptera</taxon>
        <taxon>Brachycera</taxon>
        <taxon>Muscomorpha</taxon>
        <taxon>Hippoboscoidea</taxon>
        <taxon>Glossinidae</taxon>
        <taxon>Glossina</taxon>
    </lineage>
</organism>
<proteinExistence type="predicted"/>
<dbReference type="Proteomes" id="UP000092460">
    <property type="component" value="Unassembled WGS sequence"/>
</dbReference>
<name>A0A1B0BR60_9MUSC</name>
<keyword evidence="1" id="KW-0812">Transmembrane</keyword>
<dbReference type="VEuPathDB" id="VectorBase:GPPI037970"/>
<sequence length="67" mass="7565">MVGCEGCRHTNLYYGLFRNLPNLSKDTEKENVSRMNGLLLCLMNLTLAMISSILHANKSDCWSSSRL</sequence>
<dbReference type="EnsemblMetazoa" id="GPPI037970-RA">
    <property type="protein sequence ID" value="GPPI037970-PA"/>
    <property type="gene ID" value="GPPI037970"/>
</dbReference>
<evidence type="ECO:0000256" key="1">
    <source>
        <dbReference type="SAM" id="Phobius"/>
    </source>
</evidence>
<evidence type="ECO:0000313" key="3">
    <source>
        <dbReference type="Proteomes" id="UP000092460"/>
    </source>
</evidence>
<evidence type="ECO:0000313" key="2">
    <source>
        <dbReference type="EnsemblMetazoa" id="GPPI037970-PA"/>
    </source>
</evidence>
<keyword evidence="1" id="KW-1133">Transmembrane helix</keyword>
<protein>
    <submittedName>
        <fullName evidence="2">Uncharacterized protein</fullName>
    </submittedName>
</protein>
<dbReference type="AlphaFoldDB" id="A0A1B0BR60"/>
<accession>A0A1B0BR60</accession>
<dbReference type="EMBL" id="JXJN01018910">
    <property type="status" value="NOT_ANNOTATED_CDS"/>
    <property type="molecule type" value="Genomic_DNA"/>
</dbReference>
<reference evidence="3" key="1">
    <citation type="submission" date="2015-01" db="EMBL/GenBank/DDBJ databases">
        <authorList>
            <person name="Aksoy S."/>
            <person name="Warren W."/>
            <person name="Wilson R.K."/>
        </authorList>
    </citation>
    <scope>NUCLEOTIDE SEQUENCE [LARGE SCALE GENOMIC DNA]</scope>
    <source>
        <strain evidence="3">IAEA</strain>
    </source>
</reference>
<keyword evidence="1" id="KW-0472">Membrane</keyword>